<dbReference type="Proteomes" id="UP000268093">
    <property type="component" value="Unassembled WGS sequence"/>
</dbReference>
<sequence>MPRLAPELILRILAHVDQDYNTSHSFDLLSCSLVCRQWYQCALPFLEDNKPYVNCQILSYTNPELERLATLMTESRRYGLDHGSFIERVDFHLRPLVTPEFDHERVEILGRLFSALRPHTKSMMLTASYIYSDRTELANARRFVSQIRPNLTSITTLHISCLDPSMSRPRNLMAHVFPSFAHPIFALIHNLRRNLQHIHFTDSRLPRPLLQILGTCSKIRTARLECFDDHPPRPIALADTIASWRNLRNLCIRSQNAWGDRVQLAPTLARLARFPPPNLEVLELDNQQHTNRHHHPNQSEPALFPNLRILLSRCASTLVHVALPSMALEPDGTFDAIVGFLVELEMPRLRILDLSRPLYSMADSKFTLVPPYADFGKLPWPELRHLDMSNCWYITSAFLGVVIRSCPELRSLLLRSHVDGVKGDISALSDAGFVRGLHAGAAMWRHPE</sequence>
<dbReference type="InterPro" id="IPR001810">
    <property type="entry name" value="F-box_dom"/>
</dbReference>
<dbReference type="Gene3D" id="1.20.1280.50">
    <property type="match status" value="1"/>
</dbReference>
<accession>A0A433D9K6</accession>
<dbReference type="CDD" id="cd09917">
    <property type="entry name" value="F-box_SF"/>
    <property type="match status" value="1"/>
</dbReference>
<dbReference type="InterPro" id="IPR032675">
    <property type="entry name" value="LRR_dom_sf"/>
</dbReference>
<reference evidence="2 3" key="1">
    <citation type="journal article" date="2018" name="New Phytol.">
        <title>Phylogenomics of Endogonaceae and evolution of mycorrhizas within Mucoromycota.</title>
        <authorList>
            <person name="Chang Y."/>
            <person name="Desiro A."/>
            <person name="Na H."/>
            <person name="Sandor L."/>
            <person name="Lipzen A."/>
            <person name="Clum A."/>
            <person name="Barry K."/>
            <person name="Grigoriev I.V."/>
            <person name="Martin F.M."/>
            <person name="Stajich J.E."/>
            <person name="Smith M.E."/>
            <person name="Bonito G."/>
            <person name="Spatafora J.W."/>
        </authorList>
    </citation>
    <scope>NUCLEOTIDE SEQUENCE [LARGE SCALE GENOMIC DNA]</scope>
    <source>
        <strain evidence="2 3">GMNB39</strain>
    </source>
</reference>
<dbReference type="InterPro" id="IPR036047">
    <property type="entry name" value="F-box-like_dom_sf"/>
</dbReference>
<evidence type="ECO:0000313" key="3">
    <source>
        <dbReference type="Proteomes" id="UP000268093"/>
    </source>
</evidence>
<dbReference type="OrthoDB" id="2398163at2759"/>
<dbReference type="Pfam" id="PF12937">
    <property type="entry name" value="F-box-like"/>
    <property type="match status" value="1"/>
</dbReference>
<feature type="domain" description="F-box" evidence="1">
    <location>
        <begin position="6"/>
        <end position="42"/>
    </location>
</feature>
<dbReference type="AlphaFoldDB" id="A0A433D9K6"/>
<evidence type="ECO:0000313" key="2">
    <source>
        <dbReference type="EMBL" id="RUP47526.1"/>
    </source>
</evidence>
<dbReference type="SUPFAM" id="SSF81383">
    <property type="entry name" value="F-box domain"/>
    <property type="match status" value="1"/>
</dbReference>
<dbReference type="Gene3D" id="3.80.10.10">
    <property type="entry name" value="Ribonuclease Inhibitor"/>
    <property type="match status" value="1"/>
</dbReference>
<name>A0A433D9K6_9FUNG</name>
<keyword evidence="3" id="KW-1185">Reference proteome</keyword>
<protein>
    <recommendedName>
        <fullName evidence="1">F-box domain-containing protein</fullName>
    </recommendedName>
</protein>
<dbReference type="SUPFAM" id="SSF52047">
    <property type="entry name" value="RNI-like"/>
    <property type="match status" value="1"/>
</dbReference>
<gene>
    <name evidence="2" type="ORF">BC936DRAFT_145642</name>
</gene>
<comment type="caution">
    <text evidence="2">The sequence shown here is derived from an EMBL/GenBank/DDBJ whole genome shotgun (WGS) entry which is preliminary data.</text>
</comment>
<proteinExistence type="predicted"/>
<dbReference type="EMBL" id="RBNI01004409">
    <property type="protein sequence ID" value="RUP47526.1"/>
    <property type="molecule type" value="Genomic_DNA"/>
</dbReference>
<organism evidence="2 3">
    <name type="scientific">Jimgerdemannia flammicorona</name>
    <dbReference type="NCBI Taxonomy" id="994334"/>
    <lineage>
        <taxon>Eukaryota</taxon>
        <taxon>Fungi</taxon>
        <taxon>Fungi incertae sedis</taxon>
        <taxon>Mucoromycota</taxon>
        <taxon>Mucoromycotina</taxon>
        <taxon>Endogonomycetes</taxon>
        <taxon>Endogonales</taxon>
        <taxon>Endogonaceae</taxon>
        <taxon>Jimgerdemannia</taxon>
    </lineage>
</organism>
<evidence type="ECO:0000259" key="1">
    <source>
        <dbReference type="Pfam" id="PF12937"/>
    </source>
</evidence>